<organism evidence="1 2">
    <name type="scientific">Gossypium mustelinum</name>
    <name type="common">Cotton</name>
    <name type="synonym">Gossypium caicoense</name>
    <dbReference type="NCBI Taxonomy" id="34275"/>
    <lineage>
        <taxon>Eukaryota</taxon>
        <taxon>Viridiplantae</taxon>
        <taxon>Streptophyta</taxon>
        <taxon>Embryophyta</taxon>
        <taxon>Tracheophyta</taxon>
        <taxon>Spermatophyta</taxon>
        <taxon>Magnoliopsida</taxon>
        <taxon>eudicotyledons</taxon>
        <taxon>Gunneridae</taxon>
        <taxon>Pentapetalae</taxon>
        <taxon>rosids</taxon>
        <taxon>malvids</taxon>
        <taxon>Malvales</taxon>
        <taxon>Malvaceae</taxon>
        <taxon>Malvoideae</taxon>
        <taxon>Gossypium</taxon>
    </lineage>
</organism>
<sequence>MFPITDLSFSTDLNFLITVNASPSTHTSLKPKSSVKMTAYRHARASAMVGSQMFSHGVPLLPPAELVL</sequence>
<dbReference type="EMBL" id="CM017641">
    <property type="protein sequence ID" value="TYJ30333.1"/>
    <property type="molecule type" value="Genomic_DNA"/>
</dbReference>
<evidence type="ECO:0000313" key="1">
    <source>
        <dbReference type="EMBL" id="TYJ30333.1"/>
    </source>
</evidence>
<evidence type="ECO:0000313" key="2">
    <source>
        <dbReference type="Proteomes" id="UP000323597"/>
    </source>
</evidence>
<dbReference type="AlphaFoldDB" id="A0A5D2YVY2"/>
<accession>A0A5D2YVY2</accession>
<gene>
    <name evidence="1" type="ORF">E1A91_A06G123700v1</name>
</gene>
<proteinExistence type="predicted"/>
<keyword evidence="2" id="KW-1185">Reference proteome</keyword>
<name>A0A5D2YVY2_GOSMU</name>
<protein>
    <submittedName>
        <fullName evidence="1">Uncharacterized protein</fullName>
    </submittedName>
</protein>
<dbReference type="Proteomes" id="UP000323597">
    <property type="component" value="Chromosome A06"/>
</dbReference>
<reference evidence="1 2" key="1">
    <citation type="submission" date="2019-07" db="EMBL/GenBank/DDBJ databases">
        <title>WGS assembly of Gossypium mustelinum.</title>
        <authorList>
            <person name="Chen Z.J."/>
            <person name="Sreedasyam A."/>
            <person name="Ando A."/>
            <person name="Song Q."/>
            <person name="De L."/>
            <person name="Hulse-Kemp A."/>
            <person name="Ding M."/>
            <person name="Ye W."/>
            <person name="Kirkbride R."/>
            <person name="Jenkins J."/>
            <person name="Plott C."/>
            <person name="Lovell J."/>
            <person name="Lin Y.-M."/>
            <person name="Vaughn R."/>
            <person name="Liu B."/>
            <person name="Li W."/>
            <person name="Simpson S."/>
            <person name="Scheffler B."/>
            <person name="Saski C."/>
            <person name="Grover C."/>
            <person name="Hu G."/>
            <person name="Conover J."/>
            <person name="Carlson J."/>
            <person name="Shu S."/>
            <person name="Boston L."/>
            <person name="Williams M."/>
            <person name="Peterson D."/>
            <person name="Mcgee K."/>
            <person name="Jones D."/>
            <person name="Wendel J."/>
            <person name="Stelly D."/>
            <person name="Grimwood J."/>
            <person name="Schmutz J."/>
        </authorList>
    </citation>
    <scope>NUCLEOTIDE SEQUENCE [LARGE SCALE GENOMIC DNA]</scope>
    <source>
        <strain evidence="1">1408120.09</strain>
    </source>
</reference>